<dbReference type="SUPFAM" id="SSF48452">
    <property type="entry name" value="TPR-like"/>
    <property type="match status" value="1"/>
</dbReference>
<accession>A0A644YN20</accession>
<keyword evidence="1" id="KW-1133">Transmembrane helix</keyword>
<keyword evidence="1" id="KW-0812">Transmembrane</keyword>
<keyword evidence="1" id="KW-0472">Membrane</keyword>
<dbReference type="AlphaFoldDB" id="A0A644YN20"/>
<dbReference type="InterPro" id="IPR019734">
    <property type="entry name" value="TPR_rpt"/>
</dbReference>
<dbReference type="InterPro" id="IPR011990">
    <property type="entry name" value="TPR-like_helical_dom_sf"/>
</dbReference>
<feature type="transmembrane region" description="Helical" evidence="1">
    <location>
        <begin position="151"/>
        <end position="169"/>
    </location>
</feature>
<organism evidence="2">
    <name type="scientific">bioreactor metagenome</name>
    <dbReference type="NCBI Taxonomy" id="1076179"/>
    <lineage>
        <taxon>unclassified sequences</taxon>
        <taxon>metagenomes</taxon>
        <taxon>ecological metagenomes</taxon>
    </lineage>
</organism>
<dbReference type="Gene3D" id="2.30.30.40">
    <property type="entry name" value="SH3 Domains"/>
    <property type="match status" value="1"/>
</dbReference>
<dbReference type="Gene3D" id="1.25.40.10">
    <property type="entry name" value="Tetratricopeptide repeat domain"/>
    <property type="match status" value="1"/>
</dbReference>
<comment type="caution">
    <text evidence="2">The sequence shown here is derived from an EMBL/GenBank/DDBJ whole genome shotgun (WGS) entry which is preliminary data.</text>
</comment>
<dbReference type="EMBL" id="VSSQ01005621">
    <property type="protein sequence ID" value="MPM29830.1"/>
    <property type="molecule type" value="Genomic_DNA"/>
</dbReference>
<proteinExistence type="predicted"/>
<dbReference type="Pfam" id="PF00515">
    <property type="entry name" value="TPR_1"/>
    <property type="match status" value="1"/>
</dbReference>
<dbReference type="PROSITE" id="PS50293">
    <property type="entry name" value="TPR_REGION"/>
    <property type="match status" value="1"/>
</dbReference>
<reference evidence="2" key="1">
    <citation type="submission" date="2019-08" db="EMBL/GenBank/DDBJ databases">
        <authorList>
            <person name="Kucharzyk K."/>
            <person name="Murdoch R.W."/>
            <person name="Higgins S."/>
            <person name="Loffler F."/>
        </authorList>
    </citation>
    <scope>NUCLEOTIDE SEQUENCE</scope>
</reference>
<evidence type="ECO:0000256" key="1">
    <source>
        <dbReference type="SAM" id="Phobius"/>
    </source>
</evidence>
<dbReference type="SMART" id="SM00028">
    <property type="entry name" value="TPR"/>
    <property type="match status" value="1"/>
</dbReference>
<feature type="transmembrane region" description="Helical" evidence="1">
    <location>
        <begin position="181"/>
        <end position="201"/>
    </location>
</feature>
<dbReference type="PROSITE" id="PS50005">
    <property type="entry name" value="TPR"/>
    <property type="match status" value="1"/>
</dbReference>
<protein>
    <recommendedName>
        <fullName evidence="3">SH3b domain-containing protein</fullName>
    </recommendedName>
</protein>
<evidence type="ECO:0000313" key="2">
    <source>
        <dbReference type="EMBL" id="MPM29830.1"/>
    </source>
</evidence>
<gene>
    <name evidence="2" type="ORF">SDC9_76371</name>
</gene>
<sequence length="272" mass="31368">MFNLINSKVMNKIISQYNRQSFLSIICASLLLLVSISAGASSAKDMWKSAQESYTQGRFEDALKTYNEIEKSGYVSWQLFYNLGNTYFKLKDNARAILYYERALKLNPAGEDIKSNLELVREFSIDKIDAVPEFIIYTWIKSLNYSFSSDTWSLMSIIFLLFIVLLIFYYRYGHRRGFRKLAFLSSIFFALLLLFSISFAWSQKHSFNQRDAAIVINPVVSVKSTPDMSGKDLFILHEGAKVLIKEEVGQWRRIEIADGRQGWLSSLDAEII</sequence>
<evidence type="ECO:0008006" key="3">
    <source>
        <dbReference type="Google" id="ProtNLM"/>
    </source>
</evidence>
<name>A0A644YN20_9ZZZZ</name>